<comment type="caution">
    <text evidence="2">The sequence shown here is derived from an EMBL/GenBank/DDBJ whole genome shotgun (WGS) entry which is preliminary data.</text>
</comment>
<name>A0A9D3MYM2_ANGAN</name>
<dbReference type="EMBL" id="JAFIRN010000001">
    <property type="protein sequence ID" value="KAG5857304.1"/>
    <property type="molecule type" value="Genomic_DNA"/>
</dbReference>
<reference evidence="2" key="1">
    <citation type="submission" date="2021-01" db="EMBL/GenBank/DDBJ databases">
        <title>A chromosome-scale assembly of European eel, Anguilla anguilla.</title>
        <authorList>
            <person name="Henkel C."/>
            <person name="Jong-Raadsen S.A."/>
            <person name="Dufour S."/>
            <person name="Weltzien F.-A."/>
            <person name="Palstra A.P."/>
            <person name="Pelster B."/>
            <person name="Spaink H.P."/>
            <person name="Van Den Thillart G.E."/>
            <person name="Jansen H."/>
            <person name="Zahm M."/>
            <person name="Klopp C."/>
            <person name="Cedric C."/>
            <person name="Louis A."/>
            <person name="Berthelot C."/>
            <person name="Parey E."/>
            <person name="Roest Crollius H."/>
            <person name="Montfort J."/>
            <person name="Robinson-Rechavi M."/>
            <person name="Bucao C."/>
            <person name="Bouchez O."/>
            <person name="Gislard M."/>
            <person name="Lluch J."/>
            <person name="Milhes M."/>
            <person name="Lampietro C."/>
            <person name="Lopez Roques C."/>
            <person name="Donnadieu C."/>
            <person name="Braasch I."/>
            <person name="Desvignes T."/>
            <person name="Postlethwait J."/>
            <person name="Bobe J."/>
            <person name="Guiguen Y."/>
            <person name="Dirks R."/>
        </authorList>
    </citation>
    <scope>NUCLEOTIDE SEQUENCE</scope>
    <source>
        <strain evidence="2">Tag_6206</strain>
        <tissue evidence="2">Liver</tissue>
    </source>
</reference>
<dbReference type="Proteomes" id="UP001044222">
    <property type="component" value="Unassembled WGS sequence"/>
</dbReference>
<evidence type="ECO:0000256" key="1">
    <source>
        <dbReference type="SAM" id="MobiDB-lite"/>
    </source>
</evidence>
<sequence length="81" mass="8933">MKQHATVYLKVTFDDAGNVVRSEGNPILLDNSVAQDPGVLKDVEDGRKAWQITPLSTWEKPWSTSTEPSRSVDSGSATWET</sequence>
<dbReference type="AlphaFoldDB" id="A0A9D3MYM2"/>
<accession>A0A9D3MYM2</accession>
<evidence type="ECO:0000313" key="3">
    <source>
        <dbReference type="Proteomes" id="UP001044222"/>
    </source>
</evidence>
<evidence type="ECO:0000313" key="2">
    <source>
        <dbReference type="EMBL" id="KAG5857304.1"/>
    </source>
</evidence>
<organism evidence="2 3">
    <name type="scientific">Anguilla anguilla</name>
    <name type="common">European freshwater eel</name>
    <name type="synonym">Muraena anguilla</name>
    <dbReference type="NCBI Taxonomy" id="7936"/>
    <lineage>
        <taxon>Eukaryota</taxon>
        <taxon>Metazoa</taxon>
        <taxon>Chordata</taxon>
        <taxon>Craniata</taxon>
        <taxon>Vertebrata</taxon>
        <taxon>Euteleostomi</taxon>
        <taxon>Actinopterygii</taxon>
        <taxon>Neopterygii</taxon>
        <taxon>Teleostei</taxon>
        <taxon>Anguilliformes</taxon>
        <taxon>Anguillidae</taxon>
        <taxon>Anguilla</taxon>
    </lineage>
</organism>
<proteinExistence type="predicted"/>
<feature type="region of interest" description="Disordered" evidence="1">
    <location>
        <begin position="59"/>
        <end position="81"/>
    </location>
</feature>
<protein>
    <submittedName>
        <fullName evidence="2">Uncharacterized protein</fullName>
    </submittedName>
</protein>
<keyword evidence="3" id="KW-1185">Reference proteome</keyword>
<gene>
    <name evidence="2" type="ORF">ANANG_G00018040</name>
</gene>
<feature type="compositionally biased region" description="Polar residues" evidence="1">
    <location>
        <begin position="62"/>
        <end position="81"/>
    </location>
</feature>